<proteinExistence type="inferred from homology"/>
<dbReference type="eggNOG" id="ENOG502QQ39">
    <property type="taxonomic scope" value="Eukaryota"/>
</dbReference>
<comment type="similarity">
    <text evidence="8">Belongs to the CFAP43 family.</text>
</comment>
<accession>F0YL48</accession>
<keyword evidence="5 10" id="KW-0175">Coiled coil</keyword>
<dbReference type="GO" id="GO:0060271">
    <property type="term" value="P:cilium assembly"/>
    <property type="evidence" value="ECO:0007669"/>
    <property type="project" value="TreeGrafter"/>
</dbReference>
<dbReference type="SMART" id="SM00320">
    <property type="entry name" value="WD40"/>
    <property type="match status" value="6"/>
</dbReference>
<evidence type="ECO:0000256" key="7">
    <source>
        <dbReference type="ARBA" id="ARBA00023273"/>
    </source>
</evidence>
<dbReference type="OMA" id="HGKDQVG"/>
<dbReference type="Pfam" id="PF25828">
    <property type="entry name" value="CC_Cfap43"/>
    <property type="match status" value="2"/>
</dbReference>
<feature type="coiled-coil region" evidence="10">
    <location>
        <begin position="1157"/>
        <end position="1199"/>
    </location>
</feature>
<evidence type="ECO:0000313" key="11">
    <source>
        <dbReference type="EMBL" id="EGB04175.1"/>
    </source>
</evidence>
<keyword evidence="2" id="KW-0963">Cytoplasm</keyword>
<dbReference type="PANTHER" id="PTHR14885:SF1">
    <property type="entry name" value="CILIA- AND FLAGELLA-ASSOCIATED PROTEIN 43"/>
    <property type="match status" value="1"/>
</dbReference>
<evidence type="ECO:0000256" key="5">
    <source>
        <dbReference type="ARBA" id="ARBA00023054"/>
    </source>
</evidence>
<evidence type="ECO:0000256" key="1">
    <source>
        <dbReference type="ARBA" id="ARBA00004430"/>
    </source>
</evidence>
<sequence length="1502" mass="167269">MELSFRTQFAFPGGKLEYVDDDHAVYIHGNGIAILDMSCGTYDFVTNVLDCRLGISAFTTHVQKNLIAIAPRSTKAKIHVLHYPEKESKSILKHGTDLEYETLAISQSAEFLCGLSGPFDHHLYLWSLTRSELIATTLVNVRKESPFNLHACSFNPRNHSMICTVGSHGLSFWKVEAMASEYNIRKLDATLVSHSTVETDVLTPCHKNLPQEEKESDDSQLEKHRPMNSYNCQCWADDDLILAVNRINDLMEFDANSGRLVRLFALPGVEPDSCCVFVTLLRDHVLLAFSDGIALGVNANKLDALDFRLTMSQSVKFSHCNLTPCCDQLVMTAPGKISFLSLGDTEELDCKQAPSSRLLDFHTGPVLALGSQLVSLDQTRPVLLTSGLDGCLKVWSDTGGVLCRHTFRQATEAASDKSTLESSQVGSGPGPAIAITSLATAPHDSMALIGTAVGSLHLLYLISESQSGGPDTVGLASLGNLQLSHSPTSGIIFHPNRDLIAAACKSELHIIELSHKSSNPLSLLASTTNDEANSSLLWHDDLLLVACIDSTVSCFCMSDEGQLDENNLHLLKKMWSSKIGTPLTAMLVLESWCSNGDVFVCGASPSSCQLLLLSLPDLGGDTKLTSAKIGVVHKHGFTCLKTSPCGTYLAAGSADGRLILLQVPTESGAEFVALTSMDLHVGPIVCVDFSRDVAALYSSGLDGSVFSLTIPIQGTSSQLTQRTRFQQLAEKLCHIPIRAIPILRTTWHETHQKKVKESAMLEAEAHKAVQRNVLADLRRRLQELLAKNEVCSDIEKLQREDFVVDLVGREKILVASRERAGELEAKLKDEDTARSAISSRIRSDCWDSMEVQATECRAFQRANMLVSNFPLKRRTLAETRRIECIRVLRKLELRDIALSGNTNPTWPRNFGIIPTEISWILNQGELRPVLDVVEKSSINDIASPQTEAGRVDLNIPLRDVTEGPDDEEEEDGDIQVREEEALDINSLLTQLYPPLALETSTQRRAQQALLSDLVYHMQVSFNSRFQLLYDDKRNEMDRIGEKNTRVGEILGELGSKEDYFKPVFAEPDETPDVVIQVMDSELSCTPPDSDAVRIMRQKAEEQRERLLGTGDNAGERALQDMMYGTLETKKDADLFQTELKPPSWFHEFETMELTDSQKKELDEYNSAKAILEEHQEKYRKALELEFKKLRTEVGDITRNFDDRVRQLSDQRVTVMNAVMTQELYSIRIGVGMLEHEADVLSFTEMNSSRATVEEENTSFQNLVSRTGSLVDAAAERVEIIQNEDKLLERNFKRDLQLEHQPDQESFKIILAYYRDRHVDPHAGANISVSGAPGMKPTANSANVHDVDDAAMPELPESFKLDESTWSTLEALRKSKITKEKMLSSAIDEHSLLKMKYEESLEMLNSSSADLAGLKARQISLKSKLEVSEQNTEILVRVRQGQDELEQEAVVTEYCDAVLLPARLQTEEIDFLRQELDRLRQRTFPSFAHATRDRLLSLPDDSF</sequence>
<name>F0YL48_AURAN</name>
<organism evidence="12">
    <name type="scientific">Aureococcus anophagefferens</name>
    <name type="common">Harmful bloom alga</name>
    <dbReference type="NCBI Taxonomy" id="44056"/>
    <lineage>
        <taxon>Eukaryota</taxon>
        <taxon>Sar</taxon>
        <taxon>Stramenopiles</taxon>
        <taxon>Ochrophyta</taxon>
        <taxon>Pelagophyceae</taxon>
        <taxon>Pelagomonadales</taxon>
        <taxon>Pelagomonadaceae</taxon>
        <taxon>Aureococcus</taxon>
    </lineage>
</organism>
<evidence type="ECO:0000256" key="10">
    <source>
        <dbReference type="SAM" id="Coils"/>
    </source>
</evidence>
<dbReference type="PANTHER" id="PTHR14885">
    <property type="entry name" value="CILIA- AND FLAGELLA-ASSOCIATED PROTEIN 43-RELATED"/>
    <property type="match status" value="1"/>
</dbReference>
<gene>
    <name evidence="11" type="ORF">AURANDRAFT_72598</name>
</gene>
<dbReference type="SUPFAM" id="SSF50978">
    <property type="entry name" value="WD40 repeat-like"/>
    <property type="match status" value="2"/>
</dbReference>
<dbReference type="GeneID" id="20228785"/>
<evidence type="ECO:0000256" key="8">
    <source>
        <dbReference type="ARBA" id="ARBA00023605"/>
    </source>
</evidence>
<evidence type="ECO:0000313" key="12">
    <source>
        <dbReference type="Proteomes" id="UP000002729"/>
    </source>
</evidence>
<keyword evidence="4" id="KW-0677">Repeat</keyword>
<dbReference type="InterPro" id="IPR036322">
    <property type="entry name" value="WD40_repeat_dom_sf"/>
</dbReference>
<dbReference type="KEGG" id="aaf:AURANDRAFT_72598"/>
<comment type="subcellular location">
    <subcellularLocation>
        <location evidence="1">Cytoplasm</location>
        <location evidence="1">Cytoskeleton</location>
        <location evidence="1">Cilium axoneme</location>
    </subcellularLocation>
</comment>
<dbReference type="Proteomes" id="UP000002729">
    <property type="component" value="Unassembled WGS sequence"/>
</dbReference>
<keyword evidence="12" id="KW-1185">Reference proteome</keyword>
<dbReference type="GO" id="GO:0005930">
    <property type="term" value="C:axoneme"/>
    <property type="evidence" value="ECO:0007669"/>
    <property type="project" value="UniProtKB-SubCell"/>
</dbReference>
<dbReference type="OrthoDB" id="64311at2759"/>
<dbReference type="RefSeq" id="XP_009041160.1">
    <property type="nucleotide sequence ID" value="XM_009042912.1"/>
</dbReference>
<feature type="coiled-coil region" evidence="10">
    <location>
        <begin position="767"/>
        <end position="794"/>
    </location>
</feature>
<evidence type="ECO:0000256" key="6">
    <source>
        <dbReference type="ARBA" id="ARBA00023212"/>
    </source>
</evidence>
<dbReference type="InParanoid" id="F0YL48"/>
<dbReference type="Gene3D" id="2.130.10.10">
    <property type="entry name" value="YVTN repeat-like/Quinoprotein amine dehydrogenase"/>
    <property type="match status" value="3"/>
</dbReference>
<evidence type="ECO:0000256" key="9">
    <source>
        <dbReference type="ARBA" id="ARBA00023662"/>
    </source>
</evidence>
<keyword evidence="6" id="KW-0206">Cytoskeleton</keyword>
<evidence type="ECO:0000256" key="2">
    <source>
        <dbReference type="ARBA" id="ARBA00022490"/>
    </source>
</evidence>
<keyword evidence="3" id="KW-0853">WD repeat</keyword>
<dbReference type="InterPro" id="IPR001680">
    <property type="entry name" value="WD40_rpt"/>
</dbReference>
<dbReference type="InterPro" id="IPR015943">
    <property type="entry name" value="WD40/YVTN_repeat-like_dom_sf"/>
</dbReference>
<reference evidence="11 12" key="1">
    <citation type="journal article" date="2011" name="Proc. Natl. Acad. Sci. U.S.A.">
        <title>Niche of harmful alga Aureococcus anophagefferens revealed through ecogenomics.</title>
        <authorList>
            <person name="Gobler C.J."/>
            <person name="Berry D.L."/>
            <person name="Dyhrman S.T."/>
            <person name="Wilhelm S.W."/>
            <person name="Salamov A."/>
            <person name="Lobanov A.V."/>
            <person name="Zhang Y."/>
            <person name="Collier J.L."/>
            <person name="Wurch L.L."/>
            <person name="Kustka A.B."/>
            <person name="Dill B.D."/>
            <person name="Shah M."/>
            <person name="VerBerkmoes N.C."/>
            <person name="Kuo A."/>
            <person name="Terry A."/>
            <person name="Pangilinan J."/>
            <person name="Lindquist E.A."/>
            <person name="Lucas S."/>
            <person name="Paulsen I.T."/>
            <person name="Hattenrath-Lehmann T.K."/>
            <person name="Talmage S.C."/>
            <person name="Walker E.A."/>
            <person name="Koch F."/>
            <person name="Burson A.M."/>
            <person name="Marcoval M.A."/>
            <person name="Tang Y.Z."/>
            <person name="Lecleir G.R."/>
            <person name="Coyne K.J."/>
            <person name="Berg G.M."/>
            <person name="Bertrand E.M."/>
            <person name="Saito M.A."/>
            <person name="Gladyshev V.N."/>
            <person name="Grigoriev I.V."/>
        </authorList>
    </citation>
    <scope>NUCLEOTIDE SEQUENCE [LARGE SCALE GENOMIC DNA]</scope>
    <source>
        <strain evidence="12">CCMP 1984</strain>
    </source>
</reference>
<keyword evidence="7" id="KW-0966">Cell projection</keyword>
<evidence type="ECO:0000256" key="4">
    <source>
        <dbReference type="ARBA" id="ARBA00022737"/>
    </source>
</evidence>
<dbReference type="EMBL" id="GL833155">
    <property type="protein sequence ID" value="EGB04175.1"/>
    <property type="molecule type" value="Genomic_DNA"/>
</dbReference>
<evidence type="ECO:0000256" key="3">
    <source>
        <dbReference type="ARBA" id="ARBA00022574"/>
    </source>
</evidence>
<protein>
    <recommendedName>
        <fullName evidence="9">Cilia- and flagella-associated protein 43</fullName>
    </recommendedName>
</protein>
<dbReference type="Pfam" id="PF00400">
    <property type="entry name" value="WD40"/>
    <property type="match status" value="1"/>
</dbReference>